<evidence type="ECO:0000313" key="2">
    <source>
        <dbReference type="EMBL" id="KAH0522017.1"/>
    </source>
</evidence>
<comment type="caution">
    <text evidence="2">The sequence shown here is derived from an EMBL/GenBank/DDBJ whole genome shotgun (WGS) entry which is preliminary data.</text>
</comment>
<feature type="region of interest" description="Disordered" evidence="1">
    <location>
        <begin position="1"/>
        <end position="121"/>
    </location>
</feature>
<proteinExistence type="predicted"/>
<accession>A0A9P8HIE1</accession>
<evidence type="ECO:0000256" key="1">
    <source>
        <dbReference type="SAM" id="MobiDB-lite"/>
    </source>
</evidence>
<organism evidence="2 3">
    <name type="scientific">Trichoderma semiorbis</name>
    <dbReference type="NCBI Taxonomy" id="1491008"/>
    <lineage>
        <taxon>Eukaryota</taxon>
        <taxon>Fungi</taxon>
        <taxon>Dikarya</taxon>
        <taxon>Ascomycota</taxon>
        <taxon>Pezizomycotina</taxon>
        <taxon>Sordariomycetes</taxon>
        <taxon>Hypocreomycetidae</taxon>
        <taxon>Hypocreales</taxon>
        <taxon>Hypocreaceae</taxon>
        <taxon>Trichoderma</taxon>
    </lineage>
</organism>
<feature type="compositionally biased region" description="Basic and acidic residues" evidence="1">
    <location>
        <begin position="23"/>
        <end position="33"/>
    </location>
</feature>
<keyword evidence="3" id="KW-1185">Reference proteome</keyword>
<feature type="compositionally biased region" description="Basic residues" evidence="1">
    <location>
        <begin position="107"/>
        <end position="121"/>
    </location>
</feature>
<dbReference type="Proteomes" id="UP000826573">
    <property type="component" value="Unassembled WGS sequence"/>
</dbReference>
<evidence type="ECO:0000313" key="3">
    <source>
        <dbReference type="Proteomes" id="UP000826573"/>
    </source>
</evidence>
<dbReference type="AlphaFoldDB" id="A0A9P8HIE1"/>
<name>A0A9P8HIE1_9HYPO</name>
<gene>
    <name evidence="2" type="ORF">TsFJ059_005937</name>
</gene>
<reference evidence="2 3" key="1">
    <citation type="submission" date="2021-08" db="EMBL/GenBank/DDBJ databases">
        <title>The highly contiguous genome resource for Trichoderma semiorbis FJ059, a fungal antagonistic to plant pathogens.</title>
        <authorList>
            <person name="Liu T."/>
        </authorList>
    </citation>
    <scope>NUCLEOTIDE SEQUENCE [LARGE SCALE GENOMIC DNA]</scope>
    <source>
        <strain evidence="2 3">FJ059</strain>
    </source>
</reference>
<sequence>MLSTSKNIKHQADGRGWCGGQVIRERPGAETGKRRGPGGGAGPSDTSTEDASRATSSRMKMSTAGCADQQEEDPVAFGRGCELRDEQKEQGQGGGSAGGSSSSSRVWTRKPHKLWTKGGVH</sequence>
<dbReference type="EMBL" id="JAIMJC010000007">
    <property type="protein sequence ID" value="KAH0522017.1"/>
    <property type="molecule type" value="Genomic_DNA"/>
</dbReference>
<protein>
    <submittedName>
        <fullName evidence="2">Uncharacterized protein</fullName>
    </submittedName>
</protein>